<dbReference type="GO" id="GO:0003677">
    <property type="term" value="F:DNA binding"/>
    <property type="evidence" value="ECO:0007669"/>
    <property type="project" value="UniProtKB-KW"/>
</dbReference>
<dbReference type="Proteomes" id="UP000225275">
    <property type="component" value="Unassembled WGS sequence"/>
</dbReference>
<protein>
    <submittedName>
        <fullName evidence="3">Transcriptional regulator</fullName>
    </submittedName>
</protein>
<dbReference type="Pfam" id="PF12802">
    <property type="entry name" value="MarR_2"/>
    <property type="match status" value="1"/>
</dbReference>
<dbReference type="GO" id="GO:0003700">
    <property type="term" value="F:DNA-binding transcription factor activity"/>
    <property type="evidence" value="ECO:0007669"/>
    <property type="project" value="InterPro"/>
</dbReference>
<proteinExistence type="predicted"/>
<dbReference type="InterPro" id="IPR000835">
    <property type="entry name" value="HTH_MarR-typ"/>
</dbReference>
<feature type="domain" description="HTH marR-type" evidence="2">
    <location>
        <begin position="26"/>
        <end position="163"/>
    </location>
</feature>
<dbReference type="EMBL" id="MTJS01000004">
    <property type="protein sequence ID" value="PFG88163.1"/>
    <property type="molecule type" value="Genomic_DNA"/>
</dbReference>
<reference evidence="3" key="2">
    <citation type="journal article" date="2018" name="Food Control">
        <title>Characterization of Lactococcus lactis isolates from herbs, fruits and vegetables for use as biopreservatives against Listeria monocytogenes in cheese.</title>
        <authorList>
            <person name="Ho V."/>
            <person name="Lo R."/>
            <person name="Bansal N."/>
            <person name="Turner M.S."/>
        </authorList>
    </citation>
    <scope>NUCLEOTIDE SEQUENCE</scope>
    <source>
        <strain evidence="3">537</strain>
    </source>
</reference>
<dbReference type="PANTHER" id="PTHR33164:SF43">
    <property type="entry name" value="HTH-TYPE TRANSCRIPTIONAL REPRESSOR YETL"/>
    <property type="match status" value="1"/>
</dbReference>
<dbReference type="GO" id="GO:0006950">
    <property type="term" value="P:response to stress"/>
    <property type="evidence" value="ECO:0007669"/>
    <property type="project" value="TreeGrafter"/>
</dbReference>
<dbReference type="CDD" id="cd00090">
    <property type="entry name" value="HTH_ARSR"/>
    <property type="match status" value="1"/>
</dbReference>
<evidence type="ECO:0000256" key="1">
    <source>
        <dbReference type="ARBA" id="ARBA00023125"/>
    </source>
</evidence>
<dbReference type="InterPro" id="IPR011991">
    <property type="entry name" value="ArsR-like_HTH"/>
</dbReference>
<evidence type="ECO:0000259" key="2">
    <source>
        <dbReference type="PROSITE" id="PS50995"/>
    </source>
</evidence>
<dbReference type="PROSITE" id="PS50995">
    <property type="entry name" value="HTH_MARR_2"/>
    <property type="match status" value="1"/>
</dbReference>
<accession>A0AAP8JD98</accession>
<dbReference type="Gene3D" id="1.10.10.10">
    <property type="entry name" value="Winged helix-like DNA-binding domain superfamily/Winged helix DNA-binding domain"/>
    <property type="match status" value="1"/>
</dbReference>
<name>A0AAP8JD98_9LACT</name>
<reference evidence="3" key="1">
    <citation type="submission" date="2017-01" db="EMBL/GenBank/DDBJ databases">
        <authorList>
            <person name="Lo R."/>
        </authorList>
    </citation>
    <scope>NUCLEOTIDE SEQUENCE</scope>
    <source>
        <strain evidence="3">537</strain>
    </source>
</reference>
<comment type="caution">
    <text evidence="3">The sequence shown here is derived from an EMBL/GenBank/DDBJ whole genome shotgun (WGS) entry which is preliminary data.</text>
</comment>
<organism evidence="3 4">
    <name type="scientific">Lactococcus lactis</name>
    <dbReference type="NCBI Taxonomy" id="1358"/>
    <lineage>
        <taxon>Bacteria</taxon>
        <taxon>Bacillati</taxon>
        <taxon>Bacillota</taxon>
        <taxon>Bacilli</taxon>
        <taxon>Lactobacillales</taxon>
        <taxon>Streptococcaceae</taxon>
        <taxon>Lactococcus</taxon>
    </lineage>
</organism>
<gene>
    <name evidence="3" type="ORF">BW154_11085</name>
</gene>
<dbReference type="AlphaFoldDB" id="A0AAP8JD98"/>
<dbReference type="PANTHER" id="PTHR33164">
    <property type="entry name" value="TRANSCRIPTIONAL REGULATOR, MARR FAMILY"/>
    <property type="match status" value="1"/>
</dbReference>
<sequence>MESYKFIDRPNYERIKATAEEFYQTDENLALAFLDFQWSYREMQKQYDNLLQRFSLTESRFIILMFLKRAKGNMLLPSEISEKLGASRPTVSKLLKAMEKNKLVEKTSSVIDKRSVYFKITDYGLEVLDNFVPSNFRAVETIFSFLESEDISTLTRLLEKLNQGTNKLKKEME</sequence>
<dbReference type="SMART" id="SM00347">
    <property type="entry name" value="HTH_MARR"/>
    <property type="match status" value="1"/>
</dbReference>
<dbReference type="PRINTS" id="PR00598">
    <property type="entry name" value="HTHMARR"/>
</dbReference>
<dbReference type="RefSeq" id="WP_038602184.1">
    <property type="nucleotide sequence ID" value="NZ_CABJEC010000006.1"/>
</dbReference>
<dbReference type="SUPFAM" id="SSF46785">
    <property type="entry name" value="Winged helix' DNA-binding domain"/>
    <property type="match status" value="1"/>
</dbReference>
<dbReference type="InterPro" id="IPR039422">
    <property type="entry name" value="MarR/SlyA-like"/>
</dbReference>
<keyword evidence="1" id="KW-0238">DNA-binding</keyword>
<evidence type="ECO:0000313" key="3">
    <source>
        <dbReference type="EMBL" id="PFG88163.1"/>
    </source>
</evidence>
<dbReference type="InterPro" id="IPR036390">
    <property type="entry name" value="WH_DNA-bd_sf"/>
</dbReference>
<evidence type="ECO:0000313" key="4">
    <source>
        <dbReference type="Proteomes" id="UP000225275"/>
    </source>
</evidence>
<dbReference type="InterPro" id="IPR036388">
    <property type="entry name" value="WH-like_DNA-bd_sf"/>
</dbReference>